<dbReference type="Proteomes" id="UP000887574">
    <property type="component" value="Unplaced"/>
</dbReference>
<evidence type="ECO:0000256" key="3">
    <source>
        <dbReference type="ARBA" id="ARBA00022833"/>
    </source>
</evidence>
<accession>A0A915EI61</accession>
<evidence type="ECO:0000259" key="5">
    <source>
        <dbReference type="PROSITE" id="PS50199"/>
    </source>
</evidence>
<keyword evidence="6" id="KW-1185">Reference proteome</keyword>
<dbReference type="WBParaSite" id="jg6153">
    <property type="protein sequence ID" value="jg6153"/>
    <property type="gene ID" value="jg6153"/>
</dbReference>
<evidence type="ECO:0000313" key="7">
    <source>
        <dbReference type="WBParaSite" id="jg6153"/>
    </source>
</evidence>
<dbReference type="InterPro" id="IPR036443">
    <property type="entry name" value="Znf_RanBP2_sf"/>
</dbReference>
<organism evidence="6 7">
    <name type="scientific">Ditylenchus dipsaci</name>
    <dbReference type="NCBI Taxonomy" id="166011"/>
    <lineage>
        <taxon>Eukaryota</taxon>
        <taxon>Metazoa</taxon>
        <taxon>Ecdysozoa</taxon>
        <taxon>Nematoda</taxon>
        <taxon>Chromadorea</taxon>
        <taxon>Rhabditida</taxon>
        <taxon>Tylenchina</taxon>
        <taxon>Tylenchomorpha</taxon>
        <taxon>Sphaerularioidea</taxon>
        <taxon>Anguinidae</taxon>
        <taxon>Anguininae</taxon>
        <taxon>Ditylenchus</taxon>
    </lineage>
</organism>
<proteinExistence type="predicted"/>
<keyword evidence="2 4" id="KW-0863">Zinc-finger</keyword>
<dbReference type="SUPFAM" id="SSF90209">
    <property type="entry name" value="Ran binding protein zinc finger-like"/>
    <property type="match status" value="1"/>
</dbReference>
<dbReference type="PROSITE" id="PS01358">
    <property type="entry name" value="ZF_RANBP2_1"/>
    <property type="match status" value="1"/>
</dbReference>
<name>A0A915EI61_9BILA</name>
<dbReference type="Gene3D" id="4.10.1060.10">
    <property type="entry name" value="Zinc finger, RanBP2-type"/>
    <property type="match status" value="1"/>
</dbReference>
<protein>
    <submittedName>
        <fullName evidence="7">RanBP2-type domain-containing protein</fullName>
    </submittedName>
</protein>
<dbReference type="InterPro" id="IPR001876">
    <property type="entry name" value="Znf_RanBP2"/>
</dbReference>
<evidence type="ECO:0000313" key="6">
    <source>
        <dbReference type="Proteomes" id="UP000887574"/>
    </source>
</evidence>
<keyword evidence="1" id="KW-0479">Metal-binding</keyword>
<feature type="domain" description="RanBP2-type" evidence="5">
    <location>
        <begin position="22"/>
        <end position="53"/>
    </location>
</feature>
<evidence type="ECO:0000256" key="2">
    <source>
        <dbReference type="ARBA" id="ARBA00022771"/>
    </source>
</evidence>
<reference evidence="7" key="1">
    <citation type="submission" date="2022-11" db="UniProtKB">
        <authorList>
            <consortium name="WormBaseParasite"/>
        </authorList>
    </citation>
    <scope>IDENTIFICATION</scope>
</reference>
<evidence type="ECO:0000256" key="1">
    <source>
        <dbReference type="ARBA" id="ARBA00022723"/>
    </source>
</evidence>
<evidence type="ECO:0000256" key="4">
    <source>
        <dbReference type="PROSITE-ProRule" id="PRU00322"/>
    </source>
</evidence>
<dbReference type="GO" id="GO:0008270">
    <property type="term" value="F:zinc ion binding"/>
    <property type="evidence" value="ECO:0007669"/>
    <property type="project" value="UniProtKB-KW"/>
</dbReference>
<dbReference type="AlphaFoldDB" id="A0A915EI61"/>
<dbReference type="PROSITE" id="PS50199">
    <property type="entry name" value="ZF_RANBP2_2"/>
    <property type="match status" value="1"/>
</dbReference>
<sequence length="79" mass="8584">MADVSKKVEESKTDVSNRRALRPGEWACVDARCAHINAEKRHSCEICGKAKPKAKSKIGREIGKDAAEKSKGLFSAEGL</sequence>
<keyword evidence="3" id="KW-0862">Zinc</keyword>